<protein>
    <submittedName>
        <fullName evidence="4">Amidohydrolase</fullName>
    </submittedName>
</protein>
<feature type="binding site" evidence="2">
    <location>
        <position position="167"/>
    </location>
    <ligand>
        <name>Mn(2+)</name>
        <dbReference type="ChEBI" id="CHEBI:29035"/>
        <label>2</label>
    </ligand>
</feature>
<dbReference type="GO" id="GO:0019877">
    <property type="term" value="P:diaminopimelate biosynthetic process"/>
    <property type="evidence" value="ECO:0007669"/>
    <property type="project" value="UniProtKB-ARBA"/>
</dbReference>
<dbReference type="Gene3D" id="3.30.70.360">
    <property type="match status" value="1"/>
</dbReference>
<dbReference type="PANTHER" id="PTHR11014:SF63">
    <property type="entry name" value="METALLOPEPTIDASE, PUTATIVE (AFU_ORTHOLOGUE AFUA_6G09600)-RELATED"/>
    <property type="match status" value="1"/>
</dbReference>
<dbReference type="InterPro" id="IPR002933">
    <property type="entry name" value="Peptidase_M20"/>
</dbReference>
<proteinExistence type="predicted"/>
<gene>
    <name evidence="4" type="ORF">CLV84_3414</name>
</gene>
<name>A0A2S6I5Q1_9BACT</name>
<dbReference type="PIRSF" id="PIRSF005962">
    <property type="entry name" value="Pept_M20D_amidohydro"/>
    <property type="match status" value="1"/>
</dbReference>
<dbReference type="Pfam" id="PF07687">
    <property type="entry name" value="M20_dimer"/>
    <property type="match status" value="1"/>
</dbReference>
<dbReference type="SUPFAM" id="SSF53187">
    <property type="entry name" value="Zn-dependent exopeptidases"/>
    <property type="match status" value="1"/>
</dbReference>
<evidence type="ECO:0000259" key="3">
    <source>
        <dbReference type="Pfam" id="PF07687"/>
    </source>
</evidence>
<comment type="caution">
    <text evidence="4">The sequence shown here is derived from an EMBL/GenBank/DDBJ whole genome shotgun (WGS) entry which is preliminary data.</text>
</comment>
<dbReference type="OrthoDB" id="9776731at2"/>
<feature type="binding site" evidence="2">
    <location>
        <position position="198"/>
    </location>
    <ligand>
        <name>Mn(2+)</name>
        <dbReference type="ChEBI" id="CHEBI:29035"/>
        <label>2</label>
    </ligand>
</feature>
<feature type="binding site" evidence="2">
    <location>
        <position position="131"/>
    </location>
    <ligand>
        <name>Mn(2+)</name>
        <dbReference type="ChEBI" id="CHEBI:29035"/>
        <label>2</label>
    </ligand>
</feature>
<organism evidence="4 5">
    <name type="scientific">Neolewinella xylanilytica</name>
    <dbReference type="NCBI Taxonomy" id="1514080"/>
    <lineage>
        <taxon>Bacteria</taxon>
        <taxon>Pseudomonadati</taxon>
        <taxon>Bacteroidota</taxon>
        <taxon>Saprospiria</taxon>
        <taxon>Saprospirales</taxon>
        <taxon>Lewinellaceae</taxon>
        <taxon>Neolewinella</taxon>
    </lineage>
</organism>
<dbReference type="GO" id="GO:0046872">
    <property type="term" value="F:metal ion binding"/>
    <property type="evidence" value="ECO:0007669"/>
    <property type="project" value="UniProtKB-KW"/>
</dbReference>
<dbReference type="PANTHER" id="PTHR11014">
    <property type="entry name" value="PEPTIDASE M20 FAMILY MEMBER"/>
    <property type="match status" value="1"/>
</dbReference>
<feature type="binding site" evidence="2">
    <location>
        <position position="400"/>
    </location>
    <ligand>
        <name>Mn(2+)</name>
        <dbReference type="ChEBI" id="CHEBI:29035"/>
        <label>2</label>
    </ligand>
</feature>
<sequence>MRIPTIVLSLCLAAVAHGQSDYGSVASAAEAIDGKVVEWRRHVHQYPELSNREFKTAEYIADHLRTLGMEVRTGVAHTGVVGILKGELPGPTVALRADIDALPVTERANLPFASKATGTYRGDTVGVMHACGHDTHVAMLMGAAQLLSERKAELPGTVVFLFQPAEEGAPVGEEGGAELMVKEGVLRDYDVEAAFGIHINSQTPVGHVNYKPGGMMAAANRFEITVKGKQAHGSTPWAGIDPITVAAQIVTGLQLIVSRQSELTKEAVVISLGVIEGGVRNNIIPEAVTMIGTIRTLDEDMKQEVFERIRATATNIAEASGASAEVTIDKGYPVTYNDPDMTQRMLPTVQSTLGEDNVHLVNAITGAEDFSYFALEVPSVFYFLGGMSPDMDRSEAPGHHTPDFVIDEEGLKYGVQLYTNLALDYLRSEHGK</sequence>
<dbReference type="FunFam" id="3.30.70.360:FF:000001">
    <property type="entry name" value="N-acetyldiaminopimelate deacetylase"/>
    <property type="match status" value="1"/>
</dbReference>
<dbReference type="NCBIfam" id="TIGR01891">
    <property type="entry name" value="amidohydrolases"/>
    <property type="match status" value="1"/>
</dbReference>
<feature type="domain" description="Peptidase M20 dimerisation" evidence="3">
    <location>
        <begin position="221"/>
        <end position="317"/>
    </location>
</feature>
<keyword evidence="5" id="KW-1185">Reference proteome</keyword>
<dbReference type="Gene3D" id="3.40.630.10">
    <property type="entry name" value="Zn peptidases"/>
    <property type="match status" value="1"/>
</dbReference>
<dbReference type="Pfam" id="PF01546">
    <property type="entry name" value="Peptidase_M20"/>
    <property type="match status" value="1"/>
</dbReference>
<accession>A0A2S6I5Q1</accession>
<dbReference type="SUPFAM" id="SSF55031">
    <property type="entry name" value="Bacterial exopeptidase dimerisation domain"/>
    <property type="match status" value="1"/>
</dbReference>
<reference evidence="4 5" key="1">
    <citation type="submission" date="2018-02" db="EMBL/GenBank/DDBJ databases">
        <title>Genomic Encyclopedia of Archaeal and Bacterial Type Strains, Phase II (KMG-II): from individual species to whole genera.</title>
        <authorList>
            <person name="Goeker M."/>
        </authorList>
    </citation>
    <scope>NUCLEOTIDE SEQUENCE [LARGE SCALE GENOMIC DNA]</scope>
    <source>
        <strain evidence="4 5">DSM 29526</strain>
    </source>
</reference>
<keyword evidence="1 4" id="KW-0378">Hydrolase</keyword>
<dbReference type="AlphaFoldDB" id="A0A2S6I5Q1"/>
<keyword evidence="2" id="KW-0464">Manganese</keyword>
<evidence type="ECO:0000313" key="4">
    <source>
        <dbReference type="EMBL" id="PPK86485.1"/>
    </source>
</evidence>
<evidence type="ECO:0000256" key="2">
    <source>
        <dbReference type="PIRSR" id="PIRSR005962-1"/>
    </source>
</evidence>
<dbReference type="EMBL" id="PTJC01000006">
    <property type="protein sequence ID" value="PPK86485.1"/>
    <property type="molecule type" value="Genomic_DNA"/>
</dbReference>
<evidence type="ECO:0000313" key="5">
    <source>
        <dbReference type="Proteomes" id="UP000237662"/>
    </source>
</evidence>
<keyword evidence="2" id="KW-0479">Metal-binding</keyword>
<dbReference type="GO" id="GO:0050118">
    <property type="term" value="F:N-acetyldiaminopimelate deacetylase activity"/>
    <property type="evidence" value="ECO:0007669"/>
    <property type="project" value="UniProtKB-ARBA"/>
</dbReference>
<dbReference type="InterPro" id="IPR011650">
    <property type="entry name" value="Peptidase_M20_dimer"/>
</dbReference>
<dbReference type="RefSeq" id="WP_104420915.1">
    <property type="nucleotide sequence ID" value="NZ_PTJC01000006.1"/>
</dbReference>
<dbReference type="Proteomes" id="UP000237662">
    <property type="component" value="Unassembled WGS sequence"/>
</dbReference>
<comment type="cofactor">
    <cofactor evidence="2">
        <name>Mn(2+)</name>
        <dbReference type="ChEBI" id="CHEBI:29035"/>
    </cofactor>
    <text evidence="2">The Mn(2+) ion enhances activity.</text>
</comment>
<feature type="binding site" evidence="2">
    <location>
        <position position="133"/>
    </location>
    <ligand>
        <name>Mn(2+)</name>
        <dbReference type="ChEBI" id="CHEBI:29035"/>
        <label>2</label>
    </ligand>
</feature>
<dbReference type="InterPro" id="IPR036264">
    <property type="entry name" value="Bact_exopeptidase_dim_dom"/>
</dbReference>
<evidence type="ECO:0000256" key="1">
    <source>
        <dbReference type="ARBA" id="ARBA00022801"/>
    </source>
</evidence>
<dbReference type="InterPro" id="IPR017439">
    <property type="entry name" value="Amidohydrolase"/>
</dbReference>